<evidence type="ECO:0000313" key="1">
    <source>
        <dbReference type="EMBL" id="KAJ1353969.1"/>
    </source>
</evidence>
<reference evidence="1" key="1">
    <citation type="submission" date="2021-06" db="EMBL/GenBank/DDBJ databases">
        <title>Parelaphostrongylus tenuis whole genome reference sequence.</title>
        <authorList>
            <person name="Garwood T.J."/>
            <person name="Larsen P.A."/>
            <person name="Fountain-Jones N.M."/>
            <person name="Garbe J.R."/>
            <person name="Macchietto M.G."/>
            <person name="Kania S.A."/>
            <person name="Gerhold R.W."/>
            <person name="Richards J.E."/>
            <person name="Wolf T.M."/>
        </authorList>
    </citation>
    <scope>NUCLEOTIDE SEQUENCE</scope>
    <source>
        <strain evidence="1">MNPRO001-30</strain>
        <tissue evidence="1">Meninges</tissue>
    </source>
</reference>
<evidence type="ECO:0000313" key="2">
    <source>
        <dbReference type="Proteomes" id="UP001196413"/>
    </source>
</evidence>
<dbReference type="EMBL" id="JAHQIW010001898">
    <property type="protein sequence ID" value="KAJ1353969.1"/>
    <property type="molecule type" value="Genomic_DNA"/>
</dbReference>
<comment type="caution">
    <text evidence="1">The sequence shown here is derived from an EMBL/GenBank/DDBJ whole genome shotgun (WGS) entry which is preliminary data.</text>
</comment>
<organism evidence="1 2">
    <name type="scientific">Parelaphostrongylus tenuis</name>
    <name type="common">Meningeal worm</name>
    <dbReference type="NCBI Taxonomy" id="148309"/>
    <lineage>
        <taxon>Eukaryota</taxon>
        <taxon>Metazoa</taxon>
        <taxon>Ecdysozoa</taxon>
        <taxon>Nematoda</taxon>
        <taxon>Chromadorea</taxon>
        <taxon>Rhabditida</taxon>
        <taxon>Rhabditina</taxon>
        <taxon>Rhabditomorpha</taxon>
        <taxon>Strongyloidea</taxon>
        <taxon>Metastrongylidae</taxon>
        <taxon>Parelaphostrongylus</taxon>
    </lineage>
</organism>
<protein>
    <submittedName>
        <fullName evidence="1">Uncharacterized protein</fullName>
    </submittedName>
</protein>
<keyword evidence="2" id="KW-1185">Reference proteome</keyword>
<gene>
    <name evidence="1" type="ORF">KIN20_010756</name>
</gene>
<accession>A0AAD5MZD2</accession>
<dbReference type="Proteomes" id="UP001196413">
    <property type="component" value="Unassembled WGS sequence"/>
</dbReference>
<sequence>MDAARTVTRIGPYSNKIRINQFQRSITIKDGAENKHGKTFDQPLHDFAANLDLTVLGCGVLPTGQASTRPFTVSGFTLPVAMVYSTKAEVSTRLPGIATSQAGARAFVQRLVMQTVFDVLDEQARSAFLPDAVISAILGQLSVNITYEPLDCEDVAITLKEMVGRNQPSRRCIIVGGNTVTGICSEMMPMAAEQMCETTPMVKITGVPASHTSISGTVSTTNIIMANWSKAMWQSVLNRAVRRLALGPLGSHFFSATASVGGN</sequence>
<dbReference type="AlphaFoldDB" id="A0AAD5MZD2"/>
<proteinExistence type="predicted"/>
<name>A0AAD5MZD2_PARTN</name>